<dbReference type="AlphaFoldDB" id="A0A0F9CSD8"/>
<dbReference type="EMBL" id="LAZR01032004">
    <property type="protein sequence ID" value="KKL52119.1"/>
    <property type="molecule type" value="Genomic_DNA"/>
</dbReference>
<evidence type="ECO:0000313" key="1">
    <source>
        <dbReference type="EMBL" id="KKL52119.1"/>
    </source>
</evidence>
<feature type="non-terminal residue" evidence="1">
    <location>
        <position position="1"/>
    </location>
</feature>
<reference evidence="1" key="1">
    <citation type="journal article" date="2015" name="Nature">
        <title>Complex archaea that bridge the gap between prokaryotes and eukaryotes.</title>
        <authorList>
            <person name="Spang A."/>
            <person name="Saw J.H."/>
            <person name="Jorgensen S.L."/>
            <person name="Zaremba-Niedzwiedzka K."/>
            <person name="Martijn J."/>
            <person name="Lind A.E."/>
            <person name="van Eijk R."/>
            <person name="Schleper C."/>
            <person name="Guy L."/>
            <person name="Ettema T.J."/>
        </authorList>
    </citation>
    <scope>NUCLEOTIDE SEQUENCE</scope>
</reference>
<sequence length="28" mass="3308">GLELLMIYNRRLSLKKISKMDGQHDFNS</sequence>
<organism evidence="1">
    <name type="scientific">marine sediment metagenome</name>
    <dbReference type="NCBI Taxonomy" id="412755"/>
    <lineage>
        <taxon>unclassified sequences</taxon>
        <taxon>metagenomes</taxon>
        <taxon>ecological metagenomes</taxon>
    </lineage>
</organism>
<gene>
    <name evidence="1" type="ORF">LCGC14_2288660</name>
</gene>
<name>A0A0F9CSD8_9ZZZZ</name>
<protein>
    <submittedName>
        <fullName evidence="1">Uncharacterized protein</fullName>
    </submittedName>
</protein>
<accession>A0A0F9CSD8</accession>
<comment type="caution">
    <text evidence="1">The sequence shown here is derived from an EMBL/GenBank/DDBJ whole genome shotgun (WGS) entry which is preliminary data.</text>
</comment>
<proteinExistence type="predicted"/>